<dbReference type="Gene3D" id="3.20.20.140">
    <property type="entry name" value="Metal-dependent hydrolases"/>
    <property type="match status" value="1"/>
</dbReference>
<gene>
    <name evidence="3" type="ORF">H3N35_06770</name>
</gene>
<feature type="domain" description="Amidohydrolase-related" evidence="2">
    <location>
        <begin position="7"/>
        <end position="295"/>
    </location>
</feature>
<dbReference type="Pfam" id="PF04909">
    <property type="entry name" value="Amidohydro_2"/>
    <property type="match status" value="1"/>
</dbReference>
<comment type="similarity">
    <text evidence="1">Belongs to the metallo-dependent hydrolases superfamily.</text>
</comment>
<dbReference type="InterPro" id="IPR006680">
    <property type="entry name" value="Amidohydro-rel"/>
</dbReference>
<evidence type="ECO:0000259" key="2">
    <source>
        <dbReference type="Pfam" id="PF04909"/>
    </source>
</evidence>
<dbReference type="InterPro" id="IPR052350">
    <property type="entry name" value="Metallo-dep_Lactonases"/>
</dbReference>
<evidence type="ECO:0000256" key="1">
    <source>
        <dbReference type="ARBA" id="ARBA00038310"/>
    </source>
</evidence>
<dbReference type="PANTHER" id="PTHR43569:SF2">
    <property type="entry name" value="AMIDOHYDROLASE-RELATED DOMAIN-CONTAINING PROTEIN"/>
    <property type="match status" value="1"/>
</dbReference>
<dbReference type="RefSeq" id="WP_274053483.1">
    <property type="nucleotide sequence ID" value="NZ_CP059693.1"/>
</dbReference>
<evidence type="ECO:0000313" key="4">
    <source>
        <dbReference type="Proteomes" id="UP001215231"/>
    </source>
</evidence>
<proteinExistence type="inferred from homology"/>
<dbReference type="SUPFAM" id="SSF51556">
    <property type="entry name" value="Metallo-dependent hydrolases"/>
    <property type="match status" value="1"/>
</dbReference>
<dbReference type="Proteomes" id="UP001215231">
    <property type="component" value="Chromosome"/>
</dbReference>
<organism evidence="3 4">
    <name type="scientific">Thalassomonas haliotis</name>
    <dbReference type="NCBI Taxonomy" id="485448"/>
    <lineage>
        <taxon>Bacteria</taxon>
        <taxon>Pseudomonadati</taxon>
        <taxon>Pseudomonadota</taxon>
        <taxon>Gammaproteobacteria</taxon>
        <taxon>Alteromonadales</taxon>
        <taxon>Colwelliaceae</taxon>
        <taxon>Thalassomonas</taxon>
    </lineage>
</organism>
<accession>A0ABY7VI13</accession>
<sequence length="296" mass="33472">MSIENIIDPHLHLFDLQQGDYAWLAAEHPPFWQDKGKIKQTFTESDLTLSPLSLAGFVHIEAGFDNVRPWREVAYLEQNCRLPFKSVAFIDLALEQPAFEQQLQQLLSYSSVSGCRHILDQQAAELLEQPRVQKNLARLADAGLSFDLQMPLSNSKAVTMLAGILKQTPGLKVIINHAGWPPYREQLTAEADIPPGDWQAWLSGLKYLSTFDSVAIKCSGWEMAERQYQLMWAGAVISECIRIFGEQRVMLASNFPLCLFSGTYAGLWQDYLNLAINEQQLKQLLYDNAASWYGFA</sequence>
<dbReference type="EMBL" id="CP059693">
    <property type="protein sequence ID" value="WDE13140.1"/>
    <property type="molecule type" value="Genomic_DNA"/>
</dbReference>
<dbReference type="PANTHER" id="PTHR43569">
    <property type="entry name" value="AMIDOHYDROLASE"/>
    <property type="match status" value="1"/>
</dbReference>
<protein>
    <submittedName>
        <fullName evidence="3">Amidohydrolase family protein</fullName>
    </submittedName>
</protein>
<keyword evidence="4" id="KW-1185">Reference proteome</keyword>
<dbReference type="InterPro" id="IPR032466">
    <property type="entry name" value="Metal_Hydrolase"/>
</dbReference>
<evidence type="ECO:0000313" key="3">
    <source>
        <dbReference type="EMBL" id="WDE13140.1"/>
    </source>
</evidence>
<reference evidence="3 4" key="1">
    <citation type="journal article" date="2022" name="Mar. Drugs">
        <title>Bioassay-Guided Fractionation Leads to the Detection of Cholic Acid Generated by the Rare Thalassomonas sp.</title>
        <authorList>
            <person name="Pheiffer F."/>
            <person name="Schneider Y.K."/>
            <person name="Hansen E.H."/>
            <person name="Andersen J.H."/>
            <person name="Isaksson J."/>
            <person name="Busche T."/>
            <person name="R C."/>
            <person name="Kalinowski J."/>
            <person name="Zyl L.V."/>
            <person name="Trindade M."/>
        </authorList>
    </citation>
    <scope>NUCLEOTIDE SEQUENCE [LARGE SCALE GENOMIC DNA]</scope>
    <source>
        <strain evidence="3 4">A5K-61T</strain>
    </source>
</reference>
<name>A0ABY7VI13_9GAMM</name>